<name>A0A067QSX5_ZOONE</name>
<dbReference type="AlphaFoldDB" id="A0A067QSX5"/>
<protein>
    <recommendedName>
        <fullName evidence="9">Family 31 glucosidase KIAA1161</fullName>
    </recommendedName>
</protein>
<dbReference type="InParanoid" id="A0A067QSX5"/>
<accession>A0A067QSX5</accession>
<evidence type="ECO:0000259" key="5">
    <source>
        <dbReference type="Pfam" id="PF01055"/>
    </source>
</evidence>
<dbReference type="eggNOG" id="KOG1065">
    <property type="taxonomic scope" value="Eukaryota"/>
</dbReference>
<dbReference type="SUPFAM" id="SSF51445">
    <property type="entry name" value="(Trans)glycosidases"/>
    <property type="match status" value="1"/>
</dbReference>
<evidence type="ECO:0000256" key="3">
    <source>
        <dbReference type="ARBA" id="ARBA00023295"/>
    </source>
</evidence>
<gene>
    <name evidence="7" type="ORF">L798_13618</name>
</gene>
<dbReference type="PANTHER" id="PTHR43053:SF4">
    <property type="entry name" value="MYOGENESIS-REGULATING GLYCOSIDASE"/>
    <property type="match status" value="1"/>
</dbReference>
<evidence type="ECO:0000259" key="6">
    <source>
        <dbReference type="Pfam" id="PF21365"/>
    </source>
</evidence>
<dbReference type="CDD" id="cd06592">
    <property type="entry name" value="GH31_NET37"/>
    <property type="match status" value="1"/>
</dbReference>
<keyword evidence="2 4" id="KW-0378">Hydrolase</keyword>
<dbReference type="InterPro" id="IPR013780">
    <property type="entry name" value="Glyco_hydro_b"/>
</dbReference>
<evidence type="ECO:0000256" key="4">
    <source>
        <dbReference type="RuleBase" id="RU361185"/>
    </source>
</evidence>
<dbReference type="EMBL" id="KK853055">
    <property type="protein sequence ID" value="KDR11965.1"/>
    <property type="molecule type" value="Genomic_DNA"/>
</dbReference>
<dbReference type="GO" id="GO:0005975">
    <property type="term" value="P:carbohydrate metabolic process"/>
    <property type="evidence" value="ECO:0007669"/>
    <property type="project" value="InterPro"/>
</dbReference>
<dbReference type="Pfam" id="PF21365">
    <property type="entry name" value="Glyco_hydro_31_3rd"/>
    <property type="match status" value="1"/>
</dbReference>
<dbReference type="Proteomes" id="UP000027135">
    <property type="component" value="Unassembled WGS sequence"/>
</dbReference>
<feature type="domain" description="Glycosyl hydrolase family 31 C-terminal" evidence="6">
    <location>
        <begin position="438"/>
        <end position="517"/>
    </location>
</feature>
<dbReference type="Pfam" id="PF01055">
    <property type="entry name" value="Glyco_hydro_31_2nd"/>
    <property type="match status" value="1"/>
</dbReference>
<keyword evidence="8" id="KW-1185">Reference proteome</keyword>
<evidence type="ECO:0008006" key="9">
    <source>
        <dbReference type="Google" id="ProtNLM"/>
    </source>
</evidence>
<dbReference type="PANTHER" id="PTHR43053">
    <property type="entry name" value="GLYCOSIDASE FAMILY 31"/>
    <property type="match status" value="1"/>
</dbReference>
<dbReference type="InterPro" id="IPR050985">
    <property type="entry name" value="Alpha-glycosidase_related"/>
</dbReference>
<dbReference type="InterPro" id="IPR048395">
    <property type="entry name" value="Glyco_hydro_31_C"/>
</dbReference>
<dbReference type="FunCoup" id="A0A067QSX5">
    <property type="interactions" value="6"/>
</dbReference>
<feature type="non-terminal residue" evidence="7">
    <location>
        <position position="520"/>
    </location>
</feature>
<evidence type="ECO:0000313" key="8">
    <source>
        <dbReference type="Proteomes" id="UP000027135"/>
    </source>
</evidence>
<reference evidence="7 8" key="1">
    <citation type="journal article" date="2014" name="Nat. Commun.">
        <title>Molecular traces of alternative social organization in a termite genome.</title>
        <authorList>
            <person name="Terrapon N."/>
            <person name="Li C."/>
            <person name="Robertson H.M."/>
            <person name="Ji L."/>
            <person name="Meng X."/>
            <person name="Booth W."/>
            <person name="Chen Z."/>
            <person name="Childers C.P."/>
            <person name="Glastad K.M."/>
            <person name="Gokhale K."/>
            <person name="Gowin J."/>
            <person name="Gronenberg W."/>
            <person name="Hermansen R.A."/>
            <person name="Hu H."/>
            <person name="Hunt B.G."/>
            <person name="Huylmans A.K."/>
            <person name="Khalil S.M."/>
            <person name="Mitchell R.D."/>
            <person name="Munoz-Torres M.C."/>
            <person name="Mustard J.A."/>
            <person name="Pan H."/>
            <person name="Reese J.T."/>
            <person name="Scharf M.E."/>
            <person name="Sun F."/>
            <person name="Vogel H."/>
            <person name="Xiao J."/>
            <person name="Yang W."/>
            <person name="Yang Z."/>
            <person name="Yang Z."/>
            <person name="Zhou J."/>
            <person name="Zhu J."/>
            <person name="Brent C.S."/>
            <person name="Elsik C.G."/>
            <person name="Goodisman M.A."/>
            <person name="Liberles D.A."/>
            <person name="Roe R.M."/>
            <person name="Vargo E.L."/>
            <person name="Vilcinskas A."/>
            <person name="Wang J."/>
            <person name="Bornberg-Bauer E."/>
            <person name="Korb J."/>
            <person name="Zhang G."/>
            <person name="Liebig J."/>
        </authorList>
    </citation>
    <scope>NUCLEOTIDE SEQUENCE [LARGE SCALE GENOMIC DNA]</scope>
    <source>
        <tissue evidence="7">Whole organism</tissue>
    </source>
</reference>
<evidence type="ECO:0000256" key="2">
    <source>
        <dbReference type="ARBA" id="ARBA00022801"/>
    </source>
</evidence>
<dbReference type="Gene3D" id="3.20.20.80">
    <property type="entry name" value="Glycosidases"/>
    <property type="match status" value="1"/>
</dbReference>
<sequence>DCIDLDEAHWYGGPEQYNQYWPLDQVTFDDYSFVTKSQNSQGIAEPYWVSSKGIYIYVQPRVPLFIDMNNKAIKKLCLRAKSVAPYPNTIKPTLNYTICSYQNAREAHEHAARAVLGKPSGYPDERMIRNPIWSTWARYKKDVNETAILNFAEQILAHNFNNSQLEIDDNWEECYGALSFGQSKFPNPKNLTDTLKAKGFRVTLWVHPFINVMCNPWFQEAEIKGYFVHNTDNSTYTSWWNGVGGIIDFTNTNAVKWYVSRLKTLKEESGIDSFKFDAGETSWLPQLPRLNASLKEIPGIYTKRYVQTVSKFGPMIEVRVGQQSQNLPNFVRMLDKDTRWGINNGLKTLVTTLLQMNMVGYSLVLPDMIGGNGYGKTPTKELFIRWLQANVFMPSLQYSYVPWDFDNETVEICRNYTDLHAQYANKIIELAVKATQDGSPINPPIWWIDPTDETAQVVESEFLLGEDILVAPMLDEGATSRDIYLPTGQWQDKLRSHTLTGPTWLRNYKVALNELAYFKR</sequence>
<feature type="domain" description="Glycoside hydrolase family 31 TIM barrel" evidence="5">
    <location>
        <begin position="134"/>
        <end position="422"/>
    </location>
</feature>
<proteinExistence type="inferred from homology"/>
<keyword evidence="3 4" id="KW-0326">Glycosidase</keyword>
<evidence type="ECO:0000313" key="7">
    <source>
        <dbReference type="EMBL" id="KDR11965.1"/>
    </source>
</evidence>
<dbReference type="OMA" id="NEYRACW"/>
<organism evidence="7 8">
    <name type="scientific">Zootermopsis nevadensis</name>
    <name type="common">Dampwood termite</name>
    <dbReference type="NCBI Taxonomy" id="136037"/>
    <lineage>
        <taxon>Eukaryota</taxon>
        <taxon>Metazoa</taxon>
        <taxon>Ecdysozoa</taxon>
        <taxon>Arthropoda</taxon>
        <taxon>Hexapoda</taxon>
        <taxon>Insecta</taxon>
        <taxon>Pterygota</taxon>
        <taxon>Neoptera</taxon>
        <taxon>Polyneoptera</taxon>
        <taxon>Dictyoptera</taxon>
        <taxon>Blattodea</taxon>
        <taxon>Blattoidea</taxon>
        <taxon>Termitoidae</taxon>
        <taxon>Termopsidae</taxon>
        <taxon>Zootermopsis</taxon>
    </lineage>
</organism>
<dbReference type="GO" id="GO:0004553">
    <property type="term" value="F:hydrolase activity, hydrolyzing O-glycosyl compounds"/>
    <property type="evidence" value="ECO:0007669"/>
    <property type="project" value="InterPro"/>
</dbReference>
<dbReference type="SUPFAM" id="SSF51011">
    <property type="entry name" value="Glycosyl hydrolase domain"/>
    <property type="match status" value="1"/>
</dbReference>
<dbReference type="InterPro" id="IPR017853">
    <property type="entry name" value="GH"/>
</dbReference>
<feature type="non-terminal residue" evidence="7">
    <location>
        <position position="1"/>
    </location>
</feature>
<dbReference type="Gene3D" id="2.60.40.1180">
    <property type="entry name" value="Golgi alpha-mannosidase II"/>
    <property type="match status" value="1"/>
</dbReference>
<dbReference type="STRING" id="136037.A0A067QSX5"/>
<comment type="similarity">
    <text evidence="1 4">Belongs to the glycosyl hydrolase 31 family.</text>
</comment>
<dbReference type="InterPro" id="IPR000322">
    <property type="entry name" value="Glyco_hydro_31_TIM"/>
</dbReference>
<evidence type="ECO:0000256" key="1">
    <source>
        <dbReference type="ARBA" id="ARBA00007806"/>
    </source>
</evidence>